<comment type="caution">
    <text evidence="11">The sequence shown here is derived from an EMBL/GenBank/DDBJ whole genome shotgun (WGS) entry which is preliminary data.</text>
</comment>
<evidence type="ECO:0000256" key="5">
    <source>
        <dbReference type="ARBA" id="ARBA00022729"/>
    </source>
</evidence>
<keyword evidence="12" id="KW-1185">Reference proteome</keyword>
<dbReference type="GO" id="GO:0106274">
    <property type="term" value="F:NAD+-protein-arginine ADP-ribosyltransferase activity"/>
    <property type="evidence" value="ECO:0007669"/>
    <property type="project" value="UniProtKB-EC"/>
</dbReference>
<protein>
    <recommendedName>
        <fullName evidence="10">NAD(P)(+)--arginine ADP-ribosyltransferase</fullName>
        <ecNumber evidence="10">2.4.2.31</ecNumber>
    </recommendedName>
    <alternativeName>
        <fullName evidence="10">Mono(ADP-ribosyl)transferase</fullName>
    </alternativeName>
</protein>
<keyword evidence="5 10" id="KW-0732">Signal</keyword>
<evidence type="ECO:0000256" key="1">
    <source>
        <dbReference type="ARBA" id="ARBA00009558"/>
    </source>
</evidence>
<dbReference type="PROSITE" id="PS01291">
    <property type="entry name" value="ART"/>
    <property type="match status" value="1"/>
</dbReference>
<dbReference type="PROSITE" id="PS51996">
    <property type="entry name" value="TR_MART"/>
    <property type="match status" value="1"/>
</dbReference>
<keyword evidence="3 10" id="KW-0808">Transferase</keyword>
<evidence type="ECO:0000256" key="6">
    <source>
        <dbReference type="ARBA" id="ARBA00022857"/>
    </source>
</evidence>
<evidence type="ECO:0000256" key="3">
    <source>
        <dbReference type="ARBA" id="ARBA00022679"/>
    </source>
</evidence>
<dbReference type="PANTHER" id="PTHR10339:SF19">
    <property type="entry name" value="GPI-LINKED NAD(P)(+)--ARGININE ADP-RIBOSYLTRANSFERASE 1"/>
    <property type="match status" value="1"/>
</dbReference>
<name>V8ND85_OPHHA</name>
<evidence type="ECO:0000313" key="11">
    <source>
        <dbReference type="EMBL" id="ETE59517.1"/>
    </source>
</evidence>
<reference evidence="11 12" key="1">
    <citation type="journal article" date="2013" name="Proc. Natl. Acad. Sci. U.S.A.">
        <title>The king cobra genome reveals dynamic gene evolution and adaptation in the snake venom system.</title>
        <authorList>
            <person name="Vonk F.J."/>
            <person name="Casewell N.R."/>
            <person name="Henkel C.V."/>
            <person name="Heimberg A.M."/>
            <person name="Jansen H.J."/>
            <person name="McCleary R.J."/>
            <person name="Kerkkamp H.M."/>
            <person name="Vos R.A."/>
            <person name="Guerreiro I."/>
            <person name="Calvete J.J."/>
            <person name="Wuster W."/>
            <person name="Woods A.E."/>
            <person name="Logan J.M."/>
            <person name="Harrison R.A."/>
            <person name="Castoe T.A."/>
            <person name="de Koning A.P."/>
            <person name="Pollock D.D."/>
            <person name="Yandell M."/>
            <person name="Calderon D."/>
            <person name="Renjifo C."/>
            <person name="Currier R.B."/>
            <person name="Salgado D."/>
            <person name="Pla D."/>
            <person name="Sanz L."/>
            <person name="Hyder A.S."/>
            <person name="Ribeiro J.M."/>
            <person name="Arntzen J.W."/>
            <person name="van den Thillart G.E."/>
            <person name="Boetzer M."/>
            <person name="Pirovano W."/>
            <person name="Dirks R.P."/>
            <person name="Spaink H.P."/>
            <person name="Duboule D."/>
            <person name="McGlinn E."/>
            <person name="Kini R.M."/>
            <person name="Richardson M.K."/>
        </authorList>
    </citation>
    <scope>NUCLEOTIDE SEQUENCE</scope>
    <source>
        <tissue evidence="11">Blood</tissue>
    </source>
</reference>
<dbReference type="GO" id="GO:0003950">
    <property type="term" value="F:NAD+ poly-ADP-ribosyltransferase activity"/>
    <property type="evidence" value="ECO:0007669"/>
    <property type="project" value="TreeGrafter"/>
</dbReference>
<dbReference type="FunFam" id="3.90.176.10:FF:000001">
    <property type="entry name" value="NAD(P)(+)--arginine ADP-ribosyltransferase"/>
    <property type="match status" value="1"/>
</dbReference>
<evidence type="ECO:0000256" key="2">
    <source>
        <dbReference type="ARBA" id="ARBA00022676"/>
    </source>
</evidence>
<evidence type="ECO:0000256" key="7">
    <source>
        <dbReference type="ARBA" id="ARBA00023027"/>
    </source>
</evidence>
<dbReference type="EC" id="2.4.2.31" evidence="10"/>
<dbReference type="SUPFAM" id="SSF56399">
    <property type="entry name" value="ADP-ribosylation"/>
    <property type="match status" value="1"/>
</dbReference>
<dbReference type="GO" id="GO:0016779">
    <property type="term" value="F:nucleotidyltransferase activity"/>
    <property type="evidence" value="ECO:0007669"/>
    <property type="project" value="UniProtKB-KW"/>
</dbReference>
<dbReference type="EMBL" id="AZIM01005529">
    <property type="protein sequence ID" value="ETE59517.1"/>
    <property type="molecule type" value="Genomic_DNA"/>
</dbReference>
<keyword evidence="6 10" id="KW-0521">NADP</keyword>
<evidence type="ECO:0000256" key="9">
    <source>
        <dbReference type="ARBA" id="ARBA00047597"/>
    </source>
</evidence>
<dbReference type="InterPro" id="IPR000768">
    <property type="entry name" value="ART"/>
</dbReference>
<evidence type="ECO:0000256" key="4">
    <source>
        <dbReference type="ARBA" id="ARBA00022695"/>
    </source>
</evidence>
<keyword evidence="8" id="KW-1015">Disulfide bond</keyword>
<feature type="signal peptide" evidence="10">
    <location>
        <begin position="1"/>
        <end position="20"/>
    </location>
</feature>
<feature type="non-terminal residue" evidence="11">
    <location>
        <position position="1"/>
    </location>
</feature>
<dbReference type="Pfam" id="PF01129">
    <property type="entry name" value="ART"/>
    <property type="match status" value="1"/>
</dbReference>
<sequence>MKRVALCLMWLIIGHQKGQQKPSSVAVPKSITKQHFSQAQGSHAGILSCMRTVFASPLKVRRDLFPTKEVHLNMALTSFDDQYKGCVELMEAEVAELNRTEFAINRAASMWKEKKDSLPEPTALKPEHVISLMAYTVQGRFHKDFNAAVREAGRTRDDYLHRFHYKAFHFLLTRALHLLGITAEPRCHKVYRGVRSIRFTSERAKLVRFGQFTSSSRSNESALHFGTDSFFTIETCYGINIKNYSFFPGEEEVLIPPFEKFKVVNFTRGQQTNFIHLLSLEDESVYNCVMISIQSCLALGNPLGQVVSPHLLILPCKIYSCVKKSCTLYGLRFMTFFGDKQ</sequence>
<dbReference type="InterPro" id="IPR050999">
    <property type="entry name" value="ADP-ribosyltransferase_ARG"/>
</dbReference>
<proteinExistence type="inferred from homology"/>
<accession>V8ND85</accession>
<comment type="similarity">
    <text evidence="1 10">Belongs to the Arg-specific ADP-ribosyltransferase family.</text>
</comment>
<dbReference type="AlphaFoldDB" id="V8ND85"/>
<dbReference type="Proteomes" id="UP000018936">
    <property type="component" value="Unassembled WGS sequence"/>
</dbReference>
<evidence type="ECO:0000256" key="10">
    <source>
        <dbReference type="RuleBase" id="RU361228"/>
    </source>
</evidence>
<comment type="catalytic activity">
    <reaction evidence="9 10">
        <text>L-arginyl-[protein] + NAD(+) = N(omega)-(ADP-D-ribosyl)-L-arginyl-[protein] + nicotinamide + H(+)</text>
        <dbReference type="Rhea" id="RHEA:19149"/>
        <dbReference type="Rhea" id="RHEA-COMP:10532"/>
        <dbReference type="Rhea" id="RHEA-COMP:15087"/>
        <dbReference type="ChEBI" id="CHEBI:15378"/>
        <dbReference type="ChEBI" id="CHEBI:17154"/>
        <dbReference type="ChEBI" id="CHEBI:29965"/>
        <dbReference type="ChEBI" id="CHEBI:57540"/>
        <dbReference type="ChEBI" id="CHEBI:142554"/>
        <dbReference type="EC" id="2.4.2.31"/>
    </reaction>
</comment>
<gene>
    <name evidence="11" type="primary">MADPRT</name>
    <name evidence="11" type="ORF">L345_14753</name>
</gene>
<dbReference type="Gene3D" id="3.90.176.10">
    <property type="entry name" value="Toxin ADP-ribosyltransferase, Chain A, domain 1"/>
    <property type="match status" value="1"/>
</dbReference>
<evidence type="ECO:0000256" key="8">
    <source>
        <dbReference type="ARBA" id="ARBA00023157"/>
    </source>
</evidence>
<dbReference type="PANTHER" id="PTHR10339">
    <property type="entry name" value="ADP-RIBOSYLTRANSFERASE"/>
    <property type="match status" value="1"/>
</dbReference>
<evidence type="ECO:0000313" key="12">
    <source>
        <dbReference type="Proteomes" id="UP000018936"/>
    </source>
</evidence>
<dbReference type="OrthoDB" id="423533at2759"/>
<organism evidence="11 12">
    <name type="scientific">Ophiophagus hannah</name>
    <name type="common">King cobra</name>
    <name type="synonym">Naja hannah</name>
    <dbReference type="NCBI Taxonomy" id="8665"/>
    <lineage>
        <taxon>Eukaryota</taxon>
        <taxon>Metazoa</taxon>
        <taxon>Chordata</taxon>
        <taxon>Craniata</taxon>
        <taxon>Vertebrata</taxon>
        <taxon>Euteleostomi</taxon>
        <taxon>Lepidosauria</taxon>
        <taxon>Squamata</taxon>
        <taxon>Bifurcata</taxon>
        <taxon>Unidentata</taxon>
        <taxon>Episquamata</taxon>
        <taxon>Toxicofera</taxon>
        <taxon>Serpentes</taxon>
        <taxon>Colubroidea</taxon>
        <taxon>Elapidae</taxon>
        <taxon>Elapinae</taxon>
        <taxon>Ophiophagus</taxon>
    </lineage>
</organism>
<keyword evidence="2 10" id="KW-0328">Glycosyltransferase</keyword>
<keyword evidence="4" id="KW-0548">Nucleotidyltransferase</keyword>
<dbReference type="PRINTS" id="PR00970">
    <property type="entry name" value="RIBTRNSFRASE"/>
</dbReference>
<keyword evidence="7 10" id="KW-0520">NAD</keyword>
<feature type="chain" id="PRO_5005149225" description="NAD(P)(+)--arginine ADP-ribosyltransferase" evidence="10">
    <location>
        <begin position="21"/>
        <end position="341"/>
    </location>
</feature>